<dbReference type="InterPro" id="IPR049192">
    <property type="entry name" value="DUF4246_C"/>
</dbReference>
<dbReference type="PANTHER" id="PTHR33119">
    <property type="entry name" value="IFI3P"/>
    <property type="match status" value="1"/>
</dbReference>
<feature type="compositionally biased region" description="Basic and acidic residues" evidence="1">
    <location>
        <begin position="555"/>
        <end position="564"/>
    </location>
</feature>
<dbReference type="PANTHER" id="PTHR33119:SF1">
    <property type="entry name" value="FE2OG DIOXYGENASE DOMAIN-CONTAINING PROTEIN"/>
    <property type="match status" value="1"/>
</dbReference>
<dbReference type="InterPro" id="IPR049207">
    <property type="entry name" value="DUF4246_N"/>
</dbReference>
<comment type="caution">
    <text evidence="4">The sequence shown here is derived from an EMBL/GenBank/DDBJ whole genome shotgun (WGS) entry which is preliminary data.</text>
</comment>
<evidence type="ECO:0000313" key="4">
    <source>
        <dbReference type="EMBL" id="KAE8237548.1"/>
    </source>
</evidence>
<sequence>MSAAPAPLDATHKRPQIWSQAPPRTLDETLVMNVTVELREKEDWRKKALDPEIMARWKAEALQKHSFSDSMAQYLEDELKYEATRWHNEELGIESTGIPGVVRSDKLVKAEVVEKLRLLSDELESGPEKDWHPESDETVLDVVHPSLYCLVDDHTRVLAEDEEAVFPEDSRDLGRWFGKVPEIYAGVKERQTDSGIDAQNPVEHTCQWLPADFQVDEDGKVKTLSYINNLHPDPRKTTGKLYDVIEQTLQAFLPMFEASLAEYQLPGFRKEFRKGSDNSHWLEESWNPAQPEEIPINELATTEEDRQYLNTDGSASYDKSADRIEHARREYWTENREWVRPPVEKFEAVEVKPITLKNRRLQVIVKMATIHLNSTKPEYEGGAWHVEGTHREKICATGILYFDQENIKGSELNFRGSIDTHAAQAEITYEQNDFDAIMELYGFGTDTETTQELGKVNTKQGRSIVFPNGVQHQVSPFKLADPSKSGYRKIIAFFLVDPLEKVISTARVPPQQEEWMSKYFKDIYASLPPKLPSEIRQMILQGAAPASIVARRPVNRNEDGEPQRQRPRLTANQEESCGMTLAEAREYRLVLMRERAAQAVHIEESNEMGFSFCEH</sequence>
<dbReference type="Pfam" id="PF14033">
    <property type="entry name" value="DUF4246"/>
    <property type="match status" value="1"/>
</dbReference>
<keyword evidence="5" id="KW-1185">Reference proteome</keyword>
<feature type="domain" description="DUF4246" evidence="2">
    <location>
        <begin position="70"/>
        <end position="517"/>
    </location>
</feature>
<proteinExistence type="predicted"/>
<dbReference type="AlphaFoldDB" id="A0A177T8U6"/>
<evidence type="ECO:0000313" key="5">
    <source>
        <dbReference type="Proteomes" id="UP000077521"/>
    </source>
</evidence>
<feature type="domain" description="DUF4246" evidence="3">
    <location>
        <begin position="17"/>
        <end position="60"/>
    </location>
</feature>
<dbReference type="Pfam" id="PF21666">
    <property type="entry name" value="DUF4246_N"/>
    <property type="match status" value="1"/>
</dbReference>
<protein>
    <submittedName>
        <fullName evidence="4">Uncharacterized protein</fullName>
    </submittedName>
</protein>
<accession>A0A177T8U6</accession>
<dbReference type="InterPro" id="IPR025340">
    <property type="entry name" value="DUF4246"/>
</dbReference>
<organism evidence="4 5">
    <name type="scientific">Tilletia indica</name>
    <dbReference type="NCBI Taxonomy" id="43049"/>
    <lineage>
        <taxon>Eukaryota</taxon>
        <taxon>Fungi</taxon>
        <taxon>Dikarya</taxon>
        <taxon>Basidiomycota</taxon>
        <taxon>Ustilaginomycotina</taxon>
        <taxon>Exobasidiomycetes</taxon>
        <taxon>Tilletiales</taxon>
        <taxon>Tilletiaceae</taxon>
        <taxon>Tilletia</taxon>
    </lineage>
</organism>
<evidence type="ECO:0000256" key="1">
    <source>
        <dbReference type="SAM" id="MobiDB-lite"/>
    </source>
</evidence>
<gene>
    <name evidence="4" type="ORF">A4X13_0g8743</name>
</gene>
<reference evidence="4" key="2">
    <citation type="journal article" date="2019" name="IMA Fungus">
        <title>Genome sequencing and comparison of five Tilletia species to identify candidate genes for the detection of regulated species infecting wheat.</title>
        <authorList>
            <person name="Nguyen H.D.T."/>
            <person name="Sultana T."/>
            <person name="Kesanakurti P."/>
            <person name="Hambleton S."/>
        </authorList>
    </citation>
    <scope>NUCLEOTIDE SEQUENCE</scope>
    <source>
        <strain evidence="4">DAOMC 236416</strain>
    </source>
</reference>
<name>A0A177T8U6_9BASI</name>
<evidence type="ECO:0000259" key="3">
    <source>
        <dbReference type="Pfam" id="PF21666"/>
    </source>
</evidence>
<feature type="region of interest" description="Disordered" evidence="1">
    <location>
        <begin position="550"/>
        <end position="574"/>
    </location>
</feature>
<reference evidence="4" key="1">
    <citation type="submission" date="2016-04" db="EMBL/GenBank/DDBJ databases">
        <authorList>
            <person name="Nguyen H.D."/>
            <person name="Samba Siva P."/>
            <person name="Cullis J."/>
            <person name="Levesque C.A."/>
            <person name="Hambleton S."/>
        </authorList>
    </citation>
    <scope>NUCLEOTIDE SEQUENCE</scope>
    <source>
        <strain evidence="4">DAOMC 236416</strain>
    </source>
</reference>
<evidence type="ECO:0000259" key="2">
    <source>
        <dbReference type="Pfam" id="PF14033"/>
    </source>
</evidence>
<dbReference type="Proteomes" id="UP000077521">
    <property type="component" value="Unassembled WGS sequence"/>
</dbReference>
<dbReference type="EMBL" id="LWDF02001746">
    <property type="protein sequence ID" value="KAE8237548.1"/>
    <property type="molecule type" value="Genomic_DNA"/>
</dbReference>